<dbReference type="Proteomes" id="UP000609849">
    <property type="component" value="Unassembled WGS sequence"/>
</dbReference>
<name>A0ABR7JMZ8_9FIRM</name>
<feature type="chain" id="PRO_5046468802" evidence="6">
    <location>
        <begin position="20"/>
        <end position="313"/>
    </location>
</feature>
<evidence type="ECO:0000256" key="5">
    <source>
        <dbReference type="SAM" id="Coils"/>
    </source>
</evidence>
<dbReference type="PANTHER" id="PTHR42953">
    <property type="entry name" value="HIGH-AFFINITY ZINC UPTAKE SYSTEM PROTEIN ZNUA-RELATED"/>
    <property type="match status" value="1"/>
</dbReference>
<keyword evidence="2 4" id="KW-0813">Transport</keyword>
<accession>A0ABR7JMZ8</accession>
<keyword evidence="8" id="KW-1185">Reference proteome</keyword>
<keyword evidence="5" id="KW-0175">Coiled coil</keyword>
<comment type="similarity">
    <text evidence="1 4">Belongs to the bacterial solute-binding protein 9 family.</text>
</comment>
<evidence type="ECO:0000256" key="4">
    <source>
        <dbReference type="RuleBase" id="RU003512"/>
    </source>
</evidence>
<organism evidence="7 8">
    <name type="scientific">Romboutsia faecis</name>
    <dbReference type="NCBI Taxonomy" id="2764597"/>
    <lineage>
        <taxon>Bacteria</taxon>
        <taxon>Bacillati</taxon>
        <taxon>Bacillota</taxon>
        <taxon>Clostridia</taxon>
        <taxon>Peptostreptococcales</taxon>
        <taxon>Peptostreptococcaceae</taxon>
        <taxon>Romboutsia</taxon>
    </lineage>
</organism>
<dbReference type="InterPro" id="IPR050492">
    <property type="entry name" value="Bact_metal-bind_prot9"/>
</dbReference>
<dbReference type="InterPro" id="IPR006129">
    <property type="entry name" value="AdhesinB"/>
</dbReference>
<dbReference type="InterPro" id="IPR006128">
    <property type="entry name" value="Lipoprotein_PsaA-like"/>
</dbReference>
<dbReference type="PRINTS" id="PR00690">
    <property type="entry name" value="ADHESNFAMILY"/>
</dbReference>
<dbReference type="Gene3D" id="3.40.50.1980">
    <property type="entry name" value="Nitrogenase molybdenum iron protein domain"/>
    <property type="match status" value="2"/>
</dbReference>
<dbReference type="PRINTS" id="PR00691">
    <property type="entry name" value="ADHESINB"/>
</dbReference>
<gene>
    <name evidence="7" type="ORF">H8923_05890</name>
</gene>
<evidence type="ECO:0000313" key="7">
    <source>
        <dbReference type="EMBL" id="MBC5996287.1"/>
    </source>
</evidence>
<evidence type="ECO:0000256" key="2">
    <source>
        <dbReference type="ARBA" id="ARBA00022448"/>
    </source>
</evidence>
<evidence type="ECO:0000256" key="6">
    <source>
        <dbReference type="SAM" id="SignalP"/>
    </source>
</evidence>
<dbReference type="PROSITE" id="PS51257">
    <property type="entry name" value="PROKAR_LIPOPROTEIN"/>
    <property type="match status" value="1"/>
</dbReference>
<dbReference type="Pfam" id="PF01297">
    <property type="entry name" value="ZnuA"/>
    <property type="match status" value="1"/>
</dbReference>
<comment type="caution">
    <text evidence="7">The sequence shown here is derived from an EMBL/GenBank/DDBJ whole genome shotgun (WGS) entry which is preliminary data.</text>
</comment>
<proteinExistence type="inferred from homology"/>
<feature type="coiled-coil region" evidence="5">
    <location>
        <begin position="172"/>
        <end position="203"/>
    </location>
</feature>
<evidence type="ECO:0000313" key="8">
    <source>
        <dbReference type="Proteomes" id="UP000609849"/>
    </source>
</evidence>
<dbReference type="RefSeq" id="WP_153972076.1">
    <property type="nucleotide sequence ID" value="NZ_JACRWE010000002.1"/>
</dbReference>
<dbReference type="SUPFAM" id="SSF53807">
    <property type="entry name" value="Helical backbone' metal receptor"/>
    <property type="match status" value="1"/>
</dbReference>
<feature type="signal peptide" evidence="6">
    <location>
        <begin position="1"/>
        <end position="19"/>
    </location>
</feature>
<dbReference type="PANTHER" id="PTHR42953:SF3">
    <property type="entry name" value="HIGH-AFFINITY ZINC UPTAKE SYSTEM PROTEIN ZNUA"/>
    <property type="match status" value="1"/>
</dbReference>
<keyword evidence="3 6" id="KW-0732">Signal</keyword>
<evidence type="ECO:0000256" key="1">
    <source>
        <dbReference type="ARBA" id="ARBA00011028"/>
    </source>
</evidence>
<evidence type="ECO:0000256" key="3">
    <source>
        <dbReference type="ARBA" id="ARBA00022729"/>
    </source>
</evidence>
<sequence>MKKVYIAVLAMMMSLGLIACSNNTRQKEINESNGKIKVYATIFPVYDFAKNIGKDKIELNCIVPPSSEPHDYEISAKTIKDIQNADLLIKNGLGIDGFADNIKSESDKLDIIIASEGIEKITYEEEGHDEDEIEEEHEHGKYDPHVWLNINNAIKECENIKNAFIKIDSKNKGYYEENYNNYVKELKDLQEEYNINLKDIKNKTILVSHDAYGYLCKQYGINQISITGINPNQEPSMNKIAELTNYVKDNNIKYILFDGLVNPKVSQTIANEAKIDTGILYSIDGITKDDFNDNEDYISLMEKNLETLKIVLK</sequence>
<protein>
    <submittedName>
        <fullName evidence="7">Zinc ABC transporter substrate-binding protein</fullName>
    </submittedName>
</protein>
<reference evidence="7 8" key="1">
    <citation type="submission" date="2020-08" db="EMBL/GenBank/DDBJ databases">
        <authorList>
            <person name="Liu C."/>
            <person name="Sun Q."/>
        </authorList>
    </citation>
    <scope>NUCLEOTIDE SEQUENCE [LARGE SCALE GENOMIC DNA]</scope>
    <source>
        <strain evidence="7 8">NSJ-18</strain>
    </source>
</reference>
<dbReference type="InterPro" id="IPR006127">
    <property type="entry name" value="ZnuA-like"/>
</dbReference>
<dbReference type="EMBL" id="JACRWE010000002">
    <property type="protein sequence ID" value="MBC5996287.1"/>
    <property type="molecule type" value="Genomic_DNA"/>
</dbReference>